<sequence>MTLACNLQLSGHLNTAGEPIPPTIKPKLETLQVLRAVAALCVVVFHANDIAYILKLTETPHFILMHLGDLGVNLFFVLSGFIIFYIHAKDLGLPEQARRYTWRRFSRVWPLYALITLANCGVLFVIGSNQVSGAEIVSSLLFLQVKPIVNVGWTLVHEAFFYVLFGIAIVGGRKFGMWLVTCFALIAIYTQWTTGPSESIYGWIFATQKWYFISGLGLACLLTDPTEQQAGTAAQKFAGSLFGLLIATAVVVGILGDAVDELSFHLTMSLGLAAMVGLCIWSERTMNLRVPRLLVYLGDASYSIYLVHSSAIFHLVKLTKRYMPSLCTNHLTMTLCCISFIAVLGGISCYELVEKRLIRWIR</sequence>
<keyword evidence="4" id="KW-1185">Reference proteome</keyword>
<feature type="transmembrane region" description="Helical" evidence="1">
    <location>
        <begin position="262"/>
        <end position="281"/>
    </location>
</feature>
<dbReference type="PANTHER" id="PTHR23028">
    <property type="entry name" value="ACETYLTRANSFERASE"/>
    <property type="match status" value="1"/>
</dbReference>
<reference evidence="3 4" key="1">
    <citation type="submission" date="2024-02" db="EMBL/GenBank/DDBJ databases">
        <title>Rhodopirellula caenicola NBRC 110016.</title>
        <authorList>
            <person name="Ichikawa N."/>
            <person name="Katano-Makiyama Y."/>
            <person name="Hidaka K."/>
        </authorList>
    </citation>
    <scope>NUCLEOTIDE SEQUENCE [LARGE SCALE GENOMIC DNA]</scope>
    <source>
        <strain evidence="3 4">NBRC 110016</strain>
    </source>
</reference>
<feature type="transmembrane region" description="Helical" evidence="1">
    <location>
        <begin position="200"/>
        <end position="222"/>
    </location>
</feature>
<organism evidence="3 4">
    <name type="scientific">Novipirellula caenicola</name>
    <dbReference type="NCBI Taxonomy" id="1536901"/>
    <lineage>
        <taxon>Bacteria</taxon>
        <taxon>Pseudomonadati</taxon>
        <taxon>Planctomycetota</taxon>
        <taxon>Planctomycetia</taxon>
        <taxon>Pirellulales</taxon>
        <taxon>Pirellulaceae</taxon>
        <taxon>Novipirellula</taxon>
    </lineage>
</organism>
<feature type="transmembrane region" description="Helical" evidence="1">
    <location>
        <begin position="293"/>
        <end position="316"/>
    </location>
</feature>
<comment type="caution">
    <text evidence="3">The sequence shown here is derived from an EMBL/GenBank/DDBJ whole genome shotgun (WGS) entry which is preliminary data.</text>
</comment>
<feature type="transmembrane region" description="Helical" evidence="1">
    <location>
        <begin position="70"/>
        <end position="88"/>
    </location>
</feature>
<name>A0ABP9VYR4_9BACT</name>
<evidence type="ECO:0000256" key="1">
    <source>
        <dbReference type="SAM" id="Phobius"/>
    </source>
</evidence>
<evidence type="ECO:0000313" key="3">
    <source>
        <dbReference type="EMBL" id="GAA5509373.1"/>
    </source>
</evidence>
<feature type="transmembrane region" description="Helical" evidence="1">
    <location>
        <begin position="331"/>
        <end position="353"/>
    </location>
</feature>
<dbReference type="InterPro" id="IPR002656">
    <property type="entry name" value="Acyl_transf_3_dom"/>
</dbReference>
<evidence type="ECO:0000259" key="2">
    <source>
        <dbReference type="Pfam" id="PF01757"/>
    </source>
</evidence>
<feature type="transmembrane region" description="Helical" evidence="1">
    <location>
        <begin position="33"/>
        <end position="54"/>
    </location>
</feature>
<gene>
    <name evidence="3" type="ORF">Rcae01_04872</name>
</gene>
<keyword evidence="1" id="KW-0472">Membrane</keyword>
<feature type="domain" description="Acyltransferase 3" evidence="2">
    <location>
        <begin position="31"/>
        <end position="348"/>
    </location>
</feature>
<keyword evidence="1" id="KW-1133">Transmembrane helix</keyword>
<keyword evidence="1" id="KW-0812">Transmembrane</keyword>
<feature type="transmembrane region" description="Helical" evidence="1">
    <location>
        <begin position="148"/>
        <end position="170"/>
    </location>
</feature>
<dbReference type="Pfam" id="PF01757">
    <property type="entry name" value="Acyl_transf_3"/>
    <property type="match status" value="1"/>
</dbReference>
<feature type="transmembrane region" description="Helical" evidence="1">
    <location>
        <begin position="109"/>
        <end position="128"/>
    </location>
</feature>
<protein>
    <recommendedName>
        <fullName evidence="2">Acyltransferase 3 domain-containing protein</fullName>
    </recommendedName>
</protein>
<feature type="transmembrane region" description="Helical" evidence="1">
    <location>
        <begin position="177"/>
        <end position="194"/>
    </location>
</feature>
<dbReference type="PANTHER" id="PTHR23028:SF131">
    <property type="entry name" value="BLR2367 PROTEIN"/>
    <property type="match status" value="1"/>
</dbReference>
<dbReference type="Proteomes" id="UP001416858">
    <property type="component" value="Unassembled WGS sequence"/>
</dbReference>
<evidence type="ECO:0000313" key="4">
    <source>
        <dbReference type="Proteomes" id="UP001416858"/>
    </source>
</evidence>
<feature type="transmembrane region" description="Helical" evidence="1">
    <location>
        <begin position="234"/>
        <end position="256"/>
    </location>
</feature>
<accession>A0ABP9VYR4</accession>
<dbReference type="EMBL" id="BAABRO010000013">
    <property type="protein sequence ID" value="GAA5509373.1"/>
    <property type="molecule type" value="Genomic_DNA"/>
</dbReference>
<proteinExistence type="predicted"/>
<dbReference type="InterPro" id="IPR050879">
    <property type="entry name" value="Acyltransferase_3"/>
</dbReference>